<dbReference type="Proteomes" id="UP001595921">
    <property type="component" value="Unassembled WGS sequence"/>
</dbReference>
<name>A0ABD5PI24_9EURY</name>
<feature type="compositionally biased region" description="Acidic residues" evidence="1">
    <location>
        <begin position="99"/>
        <end position="112"/>
    </location>
</feature>
<dbReference type="PROSITE" id="PS00519">
    <property type="entry name" value="HTH_ASNC_1"/>
    <property type="match status" value="1"/>
</dbReference>
<evidence type="ECO:0000259" key="2">
    <source>
        <dbReference type="Pfam" id="PF12802"/>
    </source>
</evidence>
<dbReference type="RefSeq" id="WP_267620746.1">
    <property type="nucleotide sequence ID" value="NZ_JAODIW010000005.1"/>
</dbReference>
<keyword evidence="4" id="KW-1185">Reference proteome</keyword>
<protein>
    <submittedName>
        <fullName evidence="3">Winged helix-turn-helix domain-containing protein</fullName>
    </submittedName>
</protein>
<accession>A0ABD5PI24</accession>
<feature type="domain" description="HTH marR-type" evidence="2">
    <location>
        <begin position="30"/>
        <end position="65"/>
    </location>
</feature>
<dbReference type="InterPro" id="IPR000835">
    <property type="entry name" value="HTH_MarR-typ"/>
</dbReference>
<evidence type="ECO:0000313" key="3">
    <source>
        <dbReference type="EMBL" id="MFC4360502.1"/>
    </source>
</evidence>
<dbReference type="InterPro" id="IPR036388">
    <property type="entry name" value="WH-like_DNA-bd_sf"/>
</dbReference>
<sequence length="112" mass="12329">MSDRTRDDSGRFSEKVSDQDFLKLFDKTDDAFLTAPEIAEEFGVTRQAVSKRLRRMEKEGLVKSKSAGANAVGWWSLVAPRLSPTAEKQADAASQEDAVSLEDLESESDSDA</sequence>
<reference evidence="3 4" key="1">
    <citation type="journal article" date="2019" name="Int. J. Syst. Evol. Microbiol.">
        <title>The Global Catalogue of Microorganisms (GCM) 10K type strain sequencing project: providing services to taxonomists for standard genome sequencing and annotation.</title>
        <authorList>
            <consortium name="The Broad Institute Genomics Platform"/>
            <consortium name="The Broad Institute Genome Sequencing Center for Infectious Disease"/>
            <person name="Wu L."/>
            <person name="Ma J."/>
        </authorList>
    </citation>
    <scope>NUCLEOTIDE SEQUENCE [LARGE SCALE GENOMIC DNA]</scope>
    <source>
        <strain evidence="3 4">CGMCC 1.12553</strain>
    </source>
</reference>
<dbReference type="Pfam" id="PF12802">
    <property type="entry name" value="MarR_2"/>
    <property type="match status" value="1"/>
</dbReference>
<dbReference type="EMBL" id="JBHSDS010000017">
    <property type="protein sequence ID" value="MFC4360502.1"/>
    <property type="molecule type" value="Genomic_DNA"/>
</dbReference>
<dbReference type="InterPro" id="IPR011991">
    <property type="entry name" value="ArsR-like_HTH"/>
</dbReference>
<dbReference type="AlphaFoldDB" id="A0ABD5PI24"/>
<feature type="region of interest" description="Disordered" evidence="1">
    <location>
        <begin position="85"/>
        <end position="112"/>
    </location>
</feature>
<dbReference type="SUPFAM" id="SSF46785">
    <property type="entry name" value="Winged helix' DNA-binding domain"/>
    <property type="match status" value="1"/>
</dbReference>
<dbReference type="InterPro" id="IPR019885">
    <property type="entry name" value="Tscrpt_reg_HTH_AsnC-type_CS"/>
</dbReference>
<dbReference type="GO" id="GO:0006355">
    <property type="term" value="P:regulation of DNA-templated transcription"/>
    <property type="evidence" value="ECO:0007669"/>
    <property type="project" value="UniProtKB-ARBA"/>
</dbReference>
<comment type="caution">
    <text evidence="3">The sequence shown here is derived from an EMBL/GenBank/DDBJ whole genome shotgun (WGS) entry which is preliminary data.</text>
</comment>
<dbReference type="InterPro" id="IPR036390">
    <property type="entry name" value="WH_DNA-bd_sf"/>
</dbReference>
<dbReference type="CDD" id="cd00090">
    <property type="entry name" value="HTH_ARSR"/>
    <property type="match status" value="1"/>
</dbReference>
<evidence type="ECO:0000313" key="4">
    <source>
        <dbReference type="Proteomes" id="UP001595921"/>
    </source>
</evidence>
<organism evidence="3 4">
    <name type="scientific">Halobium salinum</name>
    <dbReference type="NCBI Taxonomy" id="1364940"/>
    <lineage>
        <taxon>Archaea</taxon>
        <taxon>Methanobacteriati</taxon>
        <taxon>Methanobacteriota</taxon>
        <taxon>Stenosarchaea group</taxon>
        <taxon>Halobacteria</taxon>
        <taxon>Halobacteriales</taxon>
        <taxon>Haloferacaceae</taxon>
        <taxon>Halobium</taxon>
    </lineage>
</organism>
<dbReference type="Gene3D" id="1.10.10.10">
    <property type="entry name" value="Winged helix-like DNA-binding domain superfamily/Winged helix DNA-binding domain"/>
    <property type="match status" value="1"/>
</dbReference>
<proteinExistence type="predicted"/>
<gene>
    <name evidence="3" type="ORF">ACFO0N_21355</name>
</gene>
<evidence type="ECO:0000256" key="1">
    <source>
        <dbReference type="SAM" id="MobiDB-lite"/>
    </source>
</evidence>